<dbReference type="PANTHER" id="PTHR30442:SF0">
    <property type="entry name" value="FE(3+) DICITRATE TRANSPORT PROTEIN FECA"/>
    <property type="match status" value="1"/>
</dbReference>
<evidence type="ECO:0000256" key="12">
    <source>
        <dbReference type="RuleBase" id="RU003357"/>
    </source>
</evidence>
<evidence type="ECO:0000256" key="10">
    <source>
        <dbReference type="PROSITE-ProRule" id="PRU01360"/>
    </source>
</evidence>
<keyword evidence="7 12" id="KW-0798">TonB box</keyword>
<protein>
    <submittedName>
        <fullName evidence="15">Heme/hemopexin utilization protein C</fullName>
    </submittedName>
</protein>
<dbReference type="GO" id="GO:0015232">
    <property type="term" value="F:heme transmembrane transporter activity"/>
    <property type="evidence" value="ECO:0007669"/>
    <property type="project" value="InterPro"/>
</dbReference>
<dbReference type="SUPFAM" id="SSF56935">
    <property type="entry name" value="Porins"/>
    <property type="match status" value="1"/>
</dbReference>
<keyword evidence="4 10" id="KW-1134">Transmembrane beta strand</keyword>
<evidence type="ECO:0000259" key="14">
    <source>
        <dbReference type="Pfam" id="PF07715"/>
    </source>
</evidence>
<dbReference type="NCBIfam" id="TIGR01786">
    <property type="entry name" value="TonB-hemlactrns"/>
    <property type="match status" value="1"/>
</dbReference>
<sequence>MEYSPLPDYLVKIINNNENKSHFYLPNLVSQVTYNNENILLDSISGKFMANNSQKFEKRPLVSVIQTILRNTISGSFVLGTVFSGLVYATENPVEQKTEKKSEVMKLPTLSVVEGLHNSNSAGSSVLKKADIDRTQADNIAQLLDQLPGVSMSGSPRPGGQTLNIWGMGDTEDVKVTLDDSPKGFEKYRQGSVFIEPELIKRVDVDKGPHNLLDGNGGFGGSIKIVTKDANDLLRPDEHWGGLIKQSYHTNDRQWINSGALYGRDPDGFIDGLLYVSKRDGHNIKRPDGTHFEYSQNNQTSYLLKSNIYPNDSHTISLSAMRSESDGWQPWAAKRDKMNYPSTYDVEKYGWNSAWKRKLVFRDQVDQNYSVKWNIAPEDNLWMNLTITQAYSKTEQVDRRPENVKGNYSSSMGHKSWVNYTDYLTDINNKSVFSTGIIEHELLMGAKWHKHLRNVWMFDKDKLEQAEYNYGYYQPYYMPAGKQTTYSLYLQDSMTFSNFVITSGVRYDHIKNVGKGNAAPRFNNPLPEAGHDYSGVTYTGWAPHLGIMWKVTPSLSLFSDISRTWRAPVVDEQYEVQSNETRIPSTSRNLNIERMTGIRLGAILDFDNLMLEDDSLQIRTTLFRNRGKDEIFKKRGIYCEAQIESGSTNSCGKPLENHRNLPGYSIEGLEIETFYDSNTLFGKLSFSTMRGQRDTSIRDPWLGDKSWIAEIPPTSAHAMLGFKIPQWQMAMGWKGDFYRRQDRSPEGSDLKAEGWSLPESSGYALHGLFASWRPTFIKGFEARITVDNLFNRDYYPYLGEKVSGIGRNYKFSISQQF</sequence>
<reference evidence="15 16" key="1">
    <citation type="journal article" date="2011" name="PLoS ONE">
        <title>The entomopathogenic bacterial endosymbionts xenorhabdus and photorhabdus: convergent lifestyles from divergent genomes.</title>
        <authorList>
            <person name="Chaston J.M."/>
            <person name="Suen G."/>
            <person name="Tucker S.L."/>
            <person name="Andersen A.W."/>
            <person name="Bhasin A."/>
            <person name="Bode E."/>
            <person name="Bode H.B."/>
            <person name="Brachmann A.O."/>
            <person name="Cowles C.E."/>
            <person name="Cowles K.N."/>
            <person name="Darby C."/>
            <person name="de Leon L."/>
            <person name="Drace K."/>
            <person name="Du Z."/>
            <person name="Givaudan A."/>
            <person name="Herbert Tran E.E."/>
            <person name="Jewell K.A."/>
            <person name="Knack J.J."/>
            <person name="Krasomil-Osterfeld K.C."/>
            <person name="Kukor R."/>
            <person name="Lanois A."/>
            <person name="Latreille P."/>
            <person name="Leimgruber N.K."/>
            <person name="Lipke C.M."/>
            <person name="Liu R."/>
            <person name="Lu X."/>
            <person name="Martens E.C."/>
            <person name="Marri P.R."/>
            <person name="Medigue C."/>
            <person name="Menard M.L."/>
            <person name="Miller N.M."/>
            <person name="Morales-Soto N."/>
            <person name="Norton S."/>
            <person name="Ogier J.C."/>
            <person name="Orchard S.S."/>
            <person name="Park D."/>
            <person name="Park Y."/>
            <person name="Qurollo B.A."/>
            <person name="Sugar D.R."/>
            <person name="Richards G.R."/>
            <person name="Rouy Z."/>
            <person name="Slominski B."/>
            <person name="Slominski K."/>
            <person name="Snyder H."/>
            <person name="Tjaden B.C."/>
            <person name="van der Hoeven R."/>
            <person name="Welch R.D."/>
            <person name="Wheeler C."/>
            <person name="Xiang B."/>
            <person name="Barbazuk B."/>
            <person name="Gaudriault S."/>
            <person name="Goodner B."/>
            <person name="Slater S.C."/>
            <person name="Forst S."/>
            <person name="Goldman B.S."/>
            <person name="Goodrich-Blair H."/>
        </authorList>
    </citation>
    <scope>NUCLEOTIDE SEQUENCE [LARGE SCALE GENOMIC DNA]</scope>
    <source>
        <strain evidence="16">ATCC 19061 / DSM 3370 / CCUG 14189 / LMG 1036 / NCIMB 9965 / AN6</strain>
    </source>
</reference>
<dbReference type="GO" id="GO:0009279">
    <property type="term" value="C:cell outer membrane"/>
    <property type="evidence" value="ECO:0007669"/>
    <property type="project" value="UniProtKB-SubCell"/>
</dbReference>
<comment type="similarity">
    <text evidence="2 10 12">Belongs to the TonB-dependent receptor family.</text>
</comment>
<dbReference type="Gene3D" id="2.170.130.10">
    <property type="entry name" value="TonB-dependent receptor, plug domain"/>
    <property type="match status" value="1"/>
</dbReference>
<keyword evidence="6" id="KW-0732">Signal</keyword>
<dbReference type="STRING" id="406817.XNC1_1235"/>
<dbReference type="CDD" id="cd01347">
    <property type="entry name" value="ligand_gated_channel"/>
    <property type="match status" value="1"/>
</dbReference>
<evidence type="ECO:0000256" key="6">
    <source>
        <dbReference type="ARBA" id="ARBA00022729"/>
    </source>
</evidence>
<evidence type="ECO:0000256" key="2">
    <source>
        <dbReference type="ARBA" id="ARBA00009810"/>
    </source>
</evidence>
<dbReference type="InterPro" id="IPR010949">
    <property type="entry name" value="TonB_Hb/transfer/lactofer_rcpt"/>
</dbReference>
<evidence type="ECO:0000256" key="11">
    <source>
        <dbReference type="PROSITE-ProRule" id="PRU10144"/>
    </source>
</evidence>
<dbReference type="PROSITE" id="PS01156">
    <property type="entry name" value="TONB_DEPENDENT_REC_2"/>
    <property type="match status" value="1"/>
</dbReference>
<dbReference type="InterPro" id="IPR011276">
    <property type="entry name" value="TonB_haem/Hb_rcpt"/>
</dbReference>
<keyword evidence="5 10" id="KW-0812">Transmembrane</keyword>
<dbReference type="InterPro" id="IPR039426">
    <property type="entry name" value="TonB-dep_rcpt-like"/>
</dbReference>
<evidence type="ECO:0000256" key="9">
    <source>
        <dbReference type="ARBA" id="ARBA00023237"/>
    </source>
</evidence>
<dbReference type="HOGENOM" id="CLU_008287_19_3_6"/>
<dbReference type="GeneID" id="24904862"/>
<evidence type="ECO:0000313" key="15">
    <source>
        <dbReference type="EMBL" id="CBJ89306.1"/>
    </source>
</evidence>
<dbReference type="KEGG" id="xne:XNC1_1235"/>
<dbReference type="PROSITE" id="PS52016">
    <property type="entry name" value="TONB_DEPENDENT_REC_3"/>
    <property type="match status" value="1"/>
</dbReference>
<evidence type="ECO:0000256" key="5">
    <source>
        <dbReference type="ARBA" id="ARBA00022692"/>
    </source>
</evidence>
<evidence type="ECO:0000256" key="4">
    <source>
        <dbReference type="ARBA" id="ARBA00022452"/>
    </source>
</evidence>
<dbReference type="PANTHER" id="PTHR30442">
    <property type="entry name" value="IRON III DICITRATE TRANSPORT PROTEIN FECA"/>
    <property type="match status" value="1"/>
</dbReference>
<dbReference type="RefSeq" id="WP_013183737.1">
    <property type="nucleotide sequence ID" value="NC_014228.1"/>
</dbReference>
<evidence type="ECO:0000313" key="16">
    <source>
        <dbReference type="Proteomes" id="UP000008075"/>
    </source>
</evidence>
<dbReference type="Proteomes" id="UP000008075">
    <property type="component" value="Chromosome"/>
</dbReference>
<evidence type="ECO:0000259" key="13">
    <source>
        <dbReference type="Pfam" id="PF00593"/>
    </source>
</evidence>
<evidence type="ECO:0000256" key="7">
    <source>
        <dbReference type="ARBA" id="ARBA00023077"/>
    </source>
</evidence>
<proteinExistence type="inferred from homology"/>
<dbReference type="EMBL" id="FN667742">
    <property type="protein sequence ID" value="CBJ89306.1"/>
    <property type="molecule type" value="Genomic_DNA"/>
</dbReference>
<dbReference type="Gene3D" id="2.40.170.20">
    <property type="entry name" value="TonB-dependent receptor, beta-barrel domain"/>
    <property type="match status" value="1"/>
</dbReference>
<dbReference type="Pfam" id="PF00593">
    <property type="entry name" value="TonB_dep_Rec_b-barrel"/>
    <property type="match status" value="1"/>
</dbReference>
<evidence type="ECO:0000256" key="1">
    <source>
        <dbReference type="ARBA" id="ARBA00004571"/>
    </source>
</evidence>
<accession>D3V9R8</accession>
<evidence type="ECO:0000256" key="3">
    <source>
        <dbReference type="ARBA" id="ARBA00022448"/>
    </source>
</evidence>
<dbReference type="GO" id="GO:0033214">
    <property type="term" value="P:siderophore-iron import into cell"/>
    <property type="evidence" value="ECO:0007669"/>
    <property type="project" value="TreeGrafter"/>
</dbReference>
<comment type="subcellular location">
    <subcellularLocation>
        <location evidence="1 10">Cell outer membrane</location>
        <topology evidence="1 10">Multi-pass membrane protein</topology>
    </subcellularLocation>
</comment>
<dbReference type="AlphaFoldDB" id="D3V9R8"/>
<name>D3V9R8_XENNA</name>
<keyword evidence="8 10" id="KW-0472">Membrane</keyword>
<dbReference type="InterPro" id="IPR010917">
    <property type="entry name" value="TonB_rcpt_CS"/>
</dbReference>
<feature type="domain" description="TonB-dependent receptor-like beta-barrel" evidence="13">
    <location>
        <begin position="321"/>
        <end position="789"/>
    </location>
</feature>
<dbReference type="NCBIfam" id="TIGR01785">
    <property type="entry name" value="TonB-hemin"/>
    <property type="match status" value="1"/>
</dbReference>
<feature type="short sequence motif" description="TonB C-terminal box" evidence="11">
    <location>
        <begin position="800"/>
        <end position="817"/>
    </location>
</feature>
<evidence type="ECO:0000256" key="8">
    <source>
        <dbReference type="ARBA" id="ARBA00023136"/>
    </source>
</evidence>
<dbReference type="eggNOG" id="COG1629">
    <property type="taxonomic scope" value="Bacteria"/>
</dbReference>
<keyword evidence="9 10" id="KW-0998">Cell outer membrane</keyword>
<dbReference type="Pfam" id="PF07715">
    <property type="entry name" value="Plug"/>
    <property type="match status" value="1"/>
</dbReference>
<gene>
    <name evidence="15" type="ordered locus">XNC1_1235</name>
</gene>
<dbReference type="InterPro" id="IPR000531">
    <property type="entry name" value="Beta-barrel_TonB"/>
</dbReference>
<dbReference type="InterPro" id="IPR012910">
    <property type="entry name" value="Plug_dom"/>
</dbReference>
<dbReference type="InterPro" id="IPR036942">
    <property type="entry name" value="Beta-barrel_TonB_sf"/>
</dbReference>
<keyword evidence="16" id="KW-1185">Reference proteome</keyword>
<keyword evidence="3 10" id="KW-0813">Transport</keyword>
<feature type="domain" description="TonB-dependent receptor plug" evidence="14">
    <location>
        <begin position="122"/>
        <end position="221"/>
    </location>
</feature>
<dbReference type="InterPro" id="IPR037066">
    <property type="entry name" value="Plug_dom_sf"/>
</dbReference>
<organism evidence="15 16">
    <name type="scientific">Xenorhabdus nematophila (strain ATCC 19061 / DSM 3370 / CCUG 14189 / LMG 1036 / NCIMB 9965 / AN6)</name>
    <dbReference type="NCBI Taxonomy" id="406817"/>
    <lineage>
        <taxon>Bacteria</taxon>
        <taxon>Pseudomonadati</taxon>
        <taxon>Pseudomonadota</taxon>
        <taxon>Gammaproteobacteria</taxon>
        <taxon>Enterobacterales</taxon>
        <taxon>Morganellaceae</taxon>
        <taxon>Xenorhabdus</taxon>
    </lineage>
</organism>